<accession>A0AAD7RA16</accession>
<evidence type="ECO:0000256" key="3">
    <source>
        <dbReference type="ARBA" id="ARBA00022824"/>
    </source>
</evidence>
<evidence type="ECO:0000256" key="5">
    <source>
        <dbReference type="ARBA" id="ARBA00023136"/>
    </source>
</evidence>
<dbReference type="GO" id="GO:0030182">
    <property type="term" value="P:neuron differentiation"/>
    <property type="evidence" value="ECO:0007669"/>
    <property type="project" value="TreeGrafter"/>
</dbReference>
<dbReference type="PROSITE" id="PS50845">
    <property type="entry name" value="RETICULON"/>
    <property type="match status" value="1"/>
</dbReference>
<comment type="caution">
    <text evidence="9">The sequence shown here is derived from an EMBL/GenBank/DDBJ whole genome shotgun (WGS) entry which is preliminary data.</text>
</comment>
<dbReference type="GO" id="GO:0071787">
    <property type="term" value="P:endoplasmic reticulum tubular network formation"/>
    <property type="evidence" value="ECO:0007669"/>
    <property type="project" value="TreeGrafter"/>
</dbReference>
<dbReference type="GO" id="GO:0007420">
    <property type="term" value="P:brain development"/>
    <property type="evidence" value="ECO:0007669"/>
    <property type="project" value="TreeGrafter"/>
</dbReference>
<feature type="domain" description="Reticulon" evidence="8">
    <location>
        <begin position="5"/>
        <end position="208"/>
    </location>
</feature>
<dbReference type="Gene3D" id="1.20.5.2480">
    <property type="match status" value="1"/>
</dbReference>
<keyword evidence="3 6" id="KW-0256">Endoplasmic reticulum</keyword>
<feature type="compositionally biased region" description="Pro residues" evidence="7">
    <location>
        <begin position="190"/>
        <end position="202"/>
    </location>
</feature>
<feature type="region of interest" description="Disordered" evidence="7">
    <location>
        <begin position="188"/>
        <end position="210"/>
    </location>
</feature>
<dbReference type="Proteomes" id="UP001221898">
    <property type="component" value="Unassembled WGS sequence"/>
</dbReference>
<dbReference type="Pfam" id="PF02453">
    <property type="entry name" value="Reticulon"/>
    <property type="match status" value="1"/>
</dbReference>
<organism evidence="9 10">
    <name type="scientific">Aldrovandia affinis</name>
    <dbReference type="NCBI Taxonomy" id="143900"/>
    <lineage>
        <taxon>Eukaryota</taxon>
        <taxon>Metazoa</taxon>
        <taxon>Chordata</taxon>
        <taxon>Craniata</taxon>
        <taxon>Vertebrata</taxon>
        <taxon>Euteleostomi</taxon>
        <taxon>Actinopterygii</taxon>
        <taxon>Neopterygii</taxon>
        <taxon>Teleostei</taxon>
        <taxon>Notacanthiformes</taxon>
        <taxon>Halosauridae</taxon>
        <taxon>Aldrovandia</taxon>
    </lineage>
</organism>
<keyword evidence="10" id="KW-1185">Reference proteome</keyword>
<evidence type="ECO:0000256" key="1">
    <source>
        <dbReference type="ARBA" id="ARBA00004477"/>
    </source>
</evidence>
<keyword evidence="5 6" id="KW-0472">Membrane</keyword>
<dbReference type="AlphaFoldDB" id="A0AAD7RA16"/>
<evidence type="ECO:0000256" key="7">
    <source>
        <dbReference type="SAM" id="MobiDB-lite"/>
    </source>
</evidence>
<comment type="subcellular location">
    <subcellularLocation>
        <location evidence="1 6">Endoplasmic reticulum membrane</location>
        <topology evidence="1 6">Multi-pass membrane protein</topology>
    </subcellularLocation>
</comment>
<dbReference type="GO" id="GO:0005789">
    <property type="term" value="C:endoplasmic reticulum membrane"/>
    <property type="evidence" value="ECO:0007669"/>
    <property type="project" value="UniProtKB-SubCell"/>
</dbReference>
<evidence type="ECO:0000313" key="9">
    <source>
        <dbReference type="EMBL" id="KAJ8372621.1"/>
    </source>
</evidence>
<feature type="transmembrane region" description="Helical" evidence="6">
    <location>
        <begin position="109"/>
        <end position="131"/>
    </location>
</feature>
<dbReference type="GO" id="GO:0014069">
    <property type="term" value="C:postsynaptic density"/>
    <property type="evidence" value="ECO:0007669"/>
    <property type="project" value="TreeGrafter"/>
</dbReference>
<dbReference type="InterPro" id="IPR046964">
    <property type="entry name" value="RTN1-4"/>
</dbReference>
<proteinExistence type="predicted"/>
<reference evidence="9" key="1">
    <citation type="journal article" date="2023" name="Science">
        <title>Genome structures resolve the early diversification of teleost fishes.</title>
        <authorList>
            <person name="Parey E."/>
            <person name="Louis A."/>
            <person name="Montfort J."/>
            <person name="Bouchez O."/>
            <person name="Roques C."/>
            <person name="Iampietro C."/>
            <person name="Lluch J."/>
            <person name="Castinel A."/>
            <person name="Donnadieu C."/>
            <person name="Desvignes T."/>
            <person name="Floi Bucao C."/>
            <person name="Jouanno E."/>
            <person name="Wen M."/>
            <person name="Mejri S."/>
            <person name="Dirks R."/>
            <person name="Jansen H."/>
            <person name="Henkel C."/>
            <person name="Chen W.J."/>
            <person name="Zahm M."/>
            <person name="Cabau C."/>
            <person name="Klopp C."/>
            <person name="Thompson A.W."/>
            <person name="Robinson-Rechavi M."/>
            <person name="Braasch I."/>
            <person name="Lecointre G."/>
            <person name="Bobe J."/>
            <person name="Postlethwait J.H."/>
            <person name="Berthelot C."/>
            <person name="Roest Crollius H."/>
            <person name="Guiguen Y."/>
        </authorList>
    </citation>
    <scope>NUCLEOTIDE SEQUENCE</scope>
    <source>
        <strain evidence="9">NC1722</strain>
    </source>
</reference>
<gene>
    <name evidence="9" type="ORF">AAFF_G00280860</name>
</gene>
<dbReference type="GO" id="GO:0043005">
    <property type="term" value="C:neuron projection"/>
    <property type="evidence" value="ECO:0007669"/>
    <property type="project" value="TreeGrafter"/>
</dbReference>
<keyword evidence="4 6" id="KW-1133">Transmembrane helix</keyword>
<evidence type="ECO:0000256" key="4">
    <source>
        <dbReference type="ARBA" id="ARBA00022989"/>
    </source>
</evidence>
<dbReference type="PANTHER" id="PTHR45799">
    <property type="entry name" value="RETICULON-LIKE PROTEIN"/>
    <property type="match status" value="1"/>
</dbReference>
<sequence length="210" mass="23663">MASKVMDLIYWRELGRTGIVFTGLVVGLLCMFQLSAITVVSTLSLSIMCFTLPVWLLYKALELLHWTSGDHPFQSYIEPDTYLTEEQTILYVQRVVVLSSSAITEIKRLFFIASLTDSIKFIVLLYLLTYVGDMCTGLTLLIIGVICIFSLPLFYRRHQERIEKIVTVVTTPFKKIKTLICHLIQRAKPTPAPTPAPPPAQGPKPKAKSK</sequence>
<evidence type="ECO:0000313" key="10">
    <source>
        <dbReference type="Proteomes" id="UP001221898"/>
    </source>
</evidence>
<evidence type="ECO:0000256" key="6">
    <source>
        <dbReference type="RuleBase" id="RU210713"/>
    </source>
</evidence>
<evidence type="ECO:0000256" key="2">
    <source>
        <dbReference type="ARBA" id="ARBA00022692"/>
    </source>
</evidence>
<dbReference type="InterPro" id="IPR003388">
    <property type="entry name" value="Reticulon"/>
</dbReference>
<dbReference type="EMBL" id="JAINUG010000393">
    <property type="protein sequence ID" value="KAJ8372621.1"/>
    <property type="molecule type" value="Genomic_DNA"/>
</dbReference>
<keyword evidence="2 6" id="KW-0812">Transmembrane</keyword>
<feature type="transmembrane region" description="Helical" evidence="6">
    <location>
        <begin position="137"/>
        <end position="155"/>
    </location>
</feature>
<protein>
    <recommendedName>
        <fullName evidence="6">Reticulon</fullName>
    </recommendedName>
</protein>
<feature type="transmembrane region" description="Helical" evidence="6">
    <location>
        <begin position="40"/>
        <end position="58"/>
    </location>
</feature>
<name>A0AAD7RA16_9TELE</name>
<dbReference type="PANTHER" id="PTHR45799:SF7">
    <property type="entry name" value="RETICULON"/>
    <property type="match status" value="1"/>
</dbReference>
<evidence type="ECO:0000259" key="8">
    <source>
        <dbReference type="PROSITE" id="PS50845"/>
    </source>
</evidence>
<feature type="transmembrane region" description="Helical" evidence="6">
    <location>
        <begin position="14"/>
        <end position="34"/>
    </location>
</feature>